<dbReference type="InterPro" id="IPR054105">
    <property type="entry name" value="WHD_NrtR"/>
</dbReference>
<dbReference type="RefSeq" id="WP_188354263.1">
    <property type="nucleotide sequence ID" value="NZ_BMDH01000001.1"/>
</dbReference>
<dbReference type="Pfam" id="PF21906">
    <property type="entry name" value="WHD_NrtR"/>
    <property type="match status" value="1"/>
</dbReference>
<gene>
    <name evidence="2" type="ORF">GCM10007377_00500</name>
</gene>
<evidence type="ECO:0000313" key="3">
    <source>
        <dbReference type="Proteomes" id="UP000619536"/>
    </source>
</evidence>
<reference evidence="2" key="1">
    <citation type="journal article" date="2014" name="Int. J. Syst. Evol. Microbiol.">
        <title>Complete genome sequence of Corynebacterium casei LMG S-19264T (=DSM 44701T), isolated from a smear-ripened cheese.</title>
        <authorList>
            <consortium name="US DOE Joint Genome Institute (JGI-PGF)"/>
            <person name="Walter F."/>
            <person name="Albersmeier A."/>
            <person name="Kalinowski J."/>
            <person name="Ruckert C."/>
        </authorList>
    </citation>
    <scope>NUCLEOTIDE SEQUENCE</scope>
    <source>
        <strain evidence="2">CCM 8606</strain>
    </source>
</reference>
<dbReference type="InterPro" id="IPR036388">
    <property type="entry name" value="WH-like_DNA-bd_sf"/>
</dbReference>
<dbReference type="SUPFAM" id="SSF55811">
    <property type="entry name" value="Nudix"/>
    <property type="match status" value="1"/>
</dbReference>
<organism evidence="2 3">
    <name type="scientific">Galliscardovia ingluviei</name>
    <dbReference type="NCBI Taxonomy" id="1769422"/>
    <lineage>
        <taxon>Bacteria</taxon>
        <taxon>Bacillati</taxon>
        <taxon>Actinomycetota</taxon>
        <taxon>Actinomycetes</taxon>
        <taxon>Bifidobacteriales</taxon>
        <taxon>Bifidobacteriaceae</taxon>
        <taxon>Galliscardovia</taxon>
    </lineage>
</organism>
<dbReference type="AlphaFoldDB" id="A0A8J3EXL1"/>
<comment type="caution">
    <text evidence="2">The sequence shown here is derived from an EMBL/GenBank/DDBJ whole genome shotgun (WGS) entry which is preliminary data.</text>
</comment>
<sequence>MQDLHYSHSNANISERQMLPPDVVVRLVVLQWKPTPQSDEILAYCALHHIQAMSMTQAKHEWQLPWGSLHAMHTLDYCAFERLRTITDQPILYWSQVATVGEYSYSKGGKSTLSIEYIIWVSSQENTSVLPHNTIPDSLDQSSCVWLPLEQLPALSAHDKQLMQYAQQHLAQRSLDIRVLAALIGQEFTLQQLYTVAQLLRHEHMDLANFRRAALASGQLEPTGETRKVGRHRPAAVYRLKPEQSSYGSDQLSMQELLASLQRQYEAHSQELADMDSSSNMKRAGNSALASLIPQRHQ</sequence>
<evidence type="ECO:0000313" key="2">
    <source>
        <dbReference type="EMBL" id="GGI12346.1"/>
    </source>
</evidence>
<dbReference type="Gene3D" id="3.90.79.10">
    <property type="entry name" value="Nucleoside Triphosphate Pyrophosphohydrolase"/>
    <property type="match status" value="1"/>
</dbReference>
<dbReference type="InterPro" id="IPR036390">
    <property type="entry name" value="WH_DNA-bd_sf"/>
</dbReference>
<proteinExistence type="predicted"/>
<dbReference type="EMBL" id="BMDH01000001">
    <property type="protein sequence ID" value="GGI12346.1"/>
    <property type="molecule type" value="Genomic_DNA"/>
</dbReference>
<name>A0A8J3EXL1_9BIFI</name>
<feature type="domain" description="NrtR DNA-binding winged helix" evidence="1">
    <location>
        <begin position="182"/>
        <end position="240"/>
    </location>
</feature>
<protein>
    <submittedName>
        <fullName evidence="2">Phosphohydrolase</fullName>
    </submittedName>
</protein>
<dbReference type="SUPFAM" id="SSF46785">
    <property type="entry name" value="Winged helix' DNA-binding domain"/>
    <property type="match status" value="1"/>
</dbReference>
<dbReference type="Proteomes" id="UP000619536">
    <property type="component" value="Unassembled WGS sequence"/>
</dbReference>
<dbReference type="Gene3D" id="1.10.10.10">
    <property type="entry name" value="Winged helix-like DNA-binding domain superfamily/Winged helix DNA-binding domain"/>
    <property type="match status" value="1"/>
</dbReference>
<evidence type="ECO:0000259" key="1">
    <source>
        <dbReference type="Pfam" id="PF21906"/>
    </source>
</evidence>
<accession>A0A8J3EXL1</accession>
<keyword evidence="3" id="KW-1185">Reference proteome</keyword>
<reference evidence="2" key="2">
    <citation type="submission" date="2020-09" db="EMBL/GenBank/DDBJ databases">
        <authorList>
            <person name="Sun Q."/>
            <person name="Sedlacek I."/>
        </authorList>
    </citation>
    <scope>NUCLEOTIDE SEQUENCE</scope>
    <source>
        <strain evidence="2">CCM 8606</strain>
    </source>
</reference>
<dbReference type="InterPro" id="IPR015797">
    <property type="entry name" value="NUDIX_hydrolase-like_dom_sf"/>
</dbReference>